<feature type="transmembrane region" description="Helical" evidence="7">
    <location>
        <begin position="147"/>
        <end position="168"/>
    </location>
</feature>
<dbReference type="Proteomes" id="UP000229366">
    <property type="component" value="Unassembled WGS sequence"/>
</dbReference>
<dbReference type="InterPro" id="IPR036196">
    <property type="entry name" value="Ptyr_pPase_sf"/>
</dbReference>
<evidence type="ECO:0000313" key="9">
    <source>
        <dbReference type="Proteomes" id="UP000229366"/>
    </source>
</evidence>
<dbReference type="SUPFAM" id="SSF52788">
    <property type="entry name" value="Phosphotyrosine protein phosphatases I"/>
    <property type="match status" value="1"/>
</dbReference>
<evidence type="ECO:0000256" key="3">
    <source>
        <dbReference type="ARBA" id="ARBA00022692"/>
    </source>
</evidence>
<feature type="transmembrane region" description="Helical" evidence="7">
    <location>
        <begin position="262"/>
        <end position="281"/>
    </location>
</feature>
<dbReference type="GO" id="GO:0005886">
    <property type="term" value="C:plasma membrane"/>
    <property type="evidence" value="ECO:0007669"/>
    <property type="project" value="TreeGrafter"/>
</dbReference>
<evidence type="ECO:0000256" key="2">
    <source>
        <dbReference type="ARBA" id="ARBA00006175"/>
    </source>
</evidence>
<reference evidence="8 9" key="1">
    <citation type="submission" date="2017-11" db="EMBL/GenBank/DDBJ databases">
        <title>Genomic Encyclopedia of Type Strains, Phase III (KMG-III): the genomes of soil and plant-associated and newly described type strains.</title>
        <authorList>
            <person name="Whitman W."/>
        </authorList>
    </citation>
    <scope>NUCLEOTIDE SEQUENCE [LARGE SCALE GENOMIC DNA]</scope>
    <source>
        <strain evidence="8 9">UB-Domo-W1</strain>
    </source>
</reference>
<proteinExistence type="inferred from homology"/>
<comment type="similarity">
    <text evidence="2 6">Belongs to the MIP/aquaporin (TC 1.A.8) family.</text>
</comment>
<dbReference type="SUPFAM" id="SSF81338">
    <property type="entry name" value="Aquaporin-like"/>
    <property type="match status" value="1"/>
</dbReference>
<protein>
    <submittedName>
        <fullName evidence="8">Glycerol uptake facilitator-like aquaporin</fullName>
    </submittedName>
</protein>
<feature type="transmembrane region" description="Helical" evidence="7">
    <location>
        <begin position="333"/>
        <end position="352"/>
    </location>
</feature>
<evidence type="ECO:0000256" key="1">
    <source>
        <dbReference type="ARBA" id="ARBA00004141"/>
    </source>
</evidence>
<sequence>MLAREKTQESKSNMKCYNIRFVYTHHSARSILGKSLASTQPSDRFVGFLAETSPGTSVNPIASQMDFMVTVCDDAAGRQSPWPRPNVTAHWGFPDPLKVQGSEFEKKTAFVDAMNSLKMSRYFGLNDFGEIRFLEFKKYSCNSMKNIISEFIGTALLLAIVAGSGLMGESLGAGNDAVALLGNSIATGAGLYVLITLLGPISGAHFNPVVSAMFWQLGYIKTSQMLAYWLRQLTGAVIGIWVTHWMFSLPIMQVSSNIRTGSGMWVSEFISTLVLLVVIRLGDQGAKDKVPMLVALTVVAGYWFTSSTFFANPAVAIARSLTNTFVGIAPADVSGFIVAETLAAIIFIALFCRKVGRTKPNRSM</sequence>
<dbReference type="PANTHER" id="PTHR19139:SF199">
    <property type="entry name" value="MIP17260P"/>
    <property type="match status" value="1"/>
</dbReference>
<dbReference type="PRINTS" id="PR00783">
    <property type="entry name" value="MINTRINSICP"/>
</dbReference>
<feature type="transmembrane region" description="Helical" evidence="7">
    <location>
        <begin position="226"/>
        <end position="247"/>
    </location>
</feature>
<dbReference type="Gene3D" id="1.20.1080.10">
    <property type="entry name" value="Glycerol uptake facilitator protein"/>
    <property type="match status" value="1"/>
</dbReference>
<gene>
    <name evidence="8" type="ORF">B0G85_0015</name>
</gene>
<keyword evidence="4 7" id="KW-1133">Transmembrane helix</keyword>
<evidence type="ECO:0000256" key="6">
    <source>
        <dbReference type="RuleBase" id="RU000477"/>
    </source>
</evidence>
<name>A0A2M8VXR5_9BURK</name>
<feature type="transmembrane region" description="Helical" evidence="7">
    <location>
        <begin position="188"/>
        <end position="214"/>
    </location>
</feature>
<comment type="caution">
    <text evidence="8">The sequence shown here is derived from an EMBL/GenBank/DDBJ whole genome shotgun (WGS) entry which is preliminary data.</text>
</comment>
<keyword evidence="3 6" id="KW-0812">Transmembrane</keyword>
<comment type="subcellular location">
    <subcellularLocation>
        <location evidence="1">Membrane</location>
        <topology evidence="1">Multi-pass membrane protein</topology>
    </subcellularLocation>
</comment>
<keyword evidence="5 7" id="KW-0472">Membrane</keyword>
<dbReference type="Pfam" id="PF00230">
    <property type="entry name" value="MIP"/>
    <property type="match status" value="1"/>
</dbReference>
<dbReference type="PANTHER" id="PTHR19139">
    <property type="entry name" value="AQUAPORIN TRANSPORTER"/>
    <property type="match status" value="1"/>
</dbReference>
<dbReference type="AlphaFoldDB" id="A0A2M8VXR5"/>
<evidence type="ECO:0000256" key="7">
    <source>
        <dbReference type="SAM" id="Phobius"/>
    </source>
</evidence>
<keyword evidence="9" id="KW-1185">Reference proteome</keyword>
<dbReference type="EMBL" id="PGTX01000001">
    <property type="protein sequence ID" value="PJI82641.1"/>
    <property type="molecule type" value="Genomic_DNA"/>
</dbReference>
<dbReference type="InterPro" id="IPR034294">
    <property type="entry name" value="Aquaporin_transptr"/>
</dbReference>
<organism evidence="8 9">
    <name type="scientific">Polynucleobacter brandtiae</name>
    <dbReference type="NCBI Taxonomy" id="1938816"/>
    <lineage>
        <taxon>Bacteria</taxon>
        <taxon>Pseudomonadati</taxon>
        <taxon>Pseudomonadota</taxon>
        <taxon>Betaproteobacteria</taxon>
        <taxon>Burkholderiales</taxon>
        <taxon>Burkholderiaceae</taxon>
        <taxon>Polynucleobacter</taxon>
    </lineage>
</organism>
<evidence type="ECO:0000256" key="5">
    <source>
        <dbReference type="ARBA" id="ARBA00023136"/>
    </source>
</evidence>
<accession>A0A2M8VXR5</accession>
<feature type="transmembrane region" description="Helical" evidence="7">
    <location>
        <begin position="293"/>
        <end position="313"/>
    </location>
</feature>
<evidence type="ECO:0000313" key="8">
    <source>
        <dbReference type="EMBL" id="PJI82641.1"/>
    </source>
</evidence>
<dbReference type="InterPro" id="IPR023271">
    <property type="entry name" value="Aquaporin-like"/>
</dbReference>
<dbReference type="GO" id="GO:0015250">
    <property type="term" value="F:water channel activity"/>
    <property type="evidence" value="ECO:0007669"/>
    <property type="project" value="TreeGrafter"/>
</dbReference>
<keyword evidence="6" id="KW-0813">Transport</keyword>
<dbReference type="InterPro" id="IPR000425">
    <property type="entry name" value="MIP"/>
</dbReference>
<evidence type="ECO:0000256" key="4">
    <source>
        <dbReference type="ARBA" id="ARBA00022989"/>
    </source>
</evidence>